<keyword evidence="3" id="KW-1185">Reference proteome</keyword>
<evidence type="ECO:0008006" key="4">
    <source>
        <dbReference type="Google" id="ProtNLM"/>
    </source>
</evidence>
<feature type="compositionally biased region" description="Acidic residues" evidence="1">
    <location>
        <begin position="197"/>
        <end position="207"/>
    </location>
</feature>
<feature type="non-terminal residue" evidence="2">
    <location>
        <position position="1"/>
    </location>
</feature>
<dbReference type="EMBL" id="CP111027">
    <property type="protein sequence ID" value="WAR29163.1"/>
    <property type="molecule type" value="Genomic_DNA"/>
</dbReference>
<dbReference type="Proteomes" id="UP001164746">
    <property type="component" value="Chromosome 16"/>
</dbReference>
<gene>
    <name evidence="2" type="ORF">MAR_002731</name>
</gene>
<name>A0ABY7G3Y7_MYAAR</name>
<proteinExistence type="predicted"/>
<reference evidence="2" key="1">
    <citation type="submission" date="2022-11" db="EMBL/GenBank/DDBJ databases">
        <title>Centuries of genome instability and evolution in soft-shell clam transmissible cancer (bioRxiv).</title>
        <authorList>
            <person name="Hart S.F.M."/>
            <person name="Yonemitsu M.A."/>
            <person name="Giersch R.M."/>
            <person name="Beal B.F."/>
            <person name="Arriagada G."/>
            <person name="Davis B.W."/>
            <person name="Ostrander E.A."/>
            <person name="Goff S.P."/>
            <person name="Metzger M.J."/>
        </authorList>
    </citation>
    <scope>NUCLEOTIDE SEQUENCE</scope>
    <source>
        <strain evidence="2">MELC-2E11</strain>
        <tissue evidence="2">Siphon/mantle</tissue>
    </source>
</reference>
<accession>A0ABY7G3Y7</accession>
<evidence type="ECO:0000256" key="1">
    <source>
        <dbReference type="SAM" id="MobiDB-lite"/>
    </source>
</evidence>
<feature type="region of interest" description="Disordered" evidence="1">
    <location>
        <begin position="189"/>
        <end position="236"/>
    </location>
</feature>
<sequence length="253" mass="27811">IAFLQIAKCGAASEAGLHNVEGSETQRPTLTATGISKDQTITLTCNIHEGTARSVGWYRNQGRKVISIGYVNDSCETSPPELPFSAKCLCLNITVYTCTLTVNGTFVASCNHRNRTAELSEPEFKELFGISITPRGWCIFTVFNLTGTQHRINISSTSALKEVFIEHKAYPECMGPSNLDFTLKVKGTQTPHAGESEGQETPDEERELTEQNPESNGEIHVGQNGGAQASHRGDTGPWARFVEYLRTCFHRNQ</sequence>
<protein>
    <recommendedName>
        <fullName evidence="4">Ig-like domain-containing protein</fullName>
    </recommendedName>
</protein>
<evidence type="ECO:0000313" key="3">
    <source>
        <dbReference type="Proteomes" id="UP001164746"/>
    </source>
</evidence>
<organism evidence="2 3">
    <name type="scientific">Mya arenaria</name>
    <name type="common">Soft-shell clam</name>
    <dbReference type="NCBI Taxonomy" id="6604"/>
    <lineage>
        <taxon>Eukaryota</taxon>
        <taxon>Metazoa</taxon>
        <taxon>Spiralia</taxon>
        <taxon>Lophotrochozoa</taxon>
        <taxon>Mollusca</taxon>
        <taxon>Bivalvia</taxon>
        <taxon>Autobranchia</taxon>
        <taxon>Heteroconchia</taxon>
        <taxon>Euheterodonta</taxon>
        <taxon>Imparidentia</taxon>
        <taxon>Neoheterodontei</taxon>
        <taxon>Myida</taxon>
        <taxon>Myoidea</taxon>
        <taxon>Myidae</taxon>
        <taxon>Mya</taxon>
    </lineage>
</organism>
<evidence type="ECO:0000313" key="2">
    <source>
        <dbReference type="EMBL" id="WAR29163.1"/>
    </source>
</evidence>